<dbReference type="Proteomes" id="UP000008864">
    <property type="component" value="Unassembled WGS sequence"/>
</dbReference>
<proteinExistence type="predicted"/>
<organism evidence="2 3">
    <name type="scientific">Trichophyton rubrum (strain ATCC MYA-4607 / CBS 118892)</name>
    <name type="common">Athlete's foot fungus</name>
    <dbReference type="NCBI Taxonomy" id="559305"/>
    <lineage>
        <taxon>Eukaryota</taxon>
        <taxon>Fungi</taxon>
        <taxon>Dikarya</taxon>
        <taxon>Ascomycota</taxon>
        <taxon>Pezizomycotina</taxon>
        <taxon>Eurotiomycetes</taxon>
        <taxon>Eurotiomycetidae</taxon>
        <taxon>Onygenales</taxon>
        <taxon>Arthrodermataceae</taxon>
        <taxon>Trichophyton</taxon>
    </lineage>
</organism>
<dbReference type="HOGENOM" id="CLU_1846534_0_0_1"/>
<keyword evidence="1" id="KW-0472">Membrane</keyword>
<dbReference type="VEuPathDB" id="FungiDB:TERG_12588"/>
<keyword evidence="1" id="KW-0812">Transmembrane</keyword>
<dbReference type="InParanoid" id="A0A080WXS6"/>
<sequence>MSCTFLAYLYLYPCLFPFSFFFDIMLSPTSCFPHIVINTLPNLSLSLVSSSTRDFQTSSLSRMISTILLSIFFAAEVLALMIASSLFCVIWWCAISASIRVMSFSSLSLAACSALSSAVRTLSRFLEAAKRAWSSLLGP</sequence>
<protein>
    <submittedName>
        <fullName evidence="2">Uncharacterized protein</fullName>
    </submittedName>
</protein>
<dbReference type="RefSeq" id="XP_047607345.1">
    <property type="nucleotide sequence ID" value="XM_047751530.1"/>
</dbReference>
<dbReference type="EMBL" id="GG700657">
    <property type="protein sequence ID" value="KFL62813.1"/>
    <property type="molecule type" value="Genomic_DNA"/>
</dbReference>
<evidence type="ECO:0000256" key="1">
    <source>
        <dbReference type="SAM" id="Phobius"/>
    </source>
</evidence>
<feature type="transmembrane region" description="Helical" evidence="1">
    <location>
        <begin position="6"/>
        <end position="26"/>
    </location>
</feature>
<evidence type="ECO:0000313" key="3">
    <source>
        <dbReference type="Proteomes" id="UP000008864"/>
    </source>
</evidence>
<dbReference type="AlphaFoldDB" id="A0A080WXS6"/>
<reference evidence="3" key="1">
    <citation type="journal article" date="2012" name="MBio">
        <title>Comparative genome analysis of Trichophyton rubrum and related dermatophytes reveals candidate genes involved in infection.</title>
        <authorList>
            <person name="Martinez D.A."/>
            <person name="Oliver B.G."/>
            <person name="Graeser Y."/>
            <person name="Goldberg J.M."/>
            <person name="Li W."/>
            <person name="Martinez-Rossi N.M."/>
            <person name="Monod M."/>
            <person name="Shelest E."/>
            <person name="Barton R.C."/>
            <person name="Birch E."/>
            <person name="Brakhage A.A."/>
            <person name="Chen Z."/>
            <person name="Gurr S.J."/>
            <person name="Heiman D."/>
            <person name="Heitman J."/>
            <person name="Kosti I."/>
            <person name="Rossi A."/>
            <person name="Saif S."/>
            <person name="Samalova M."/>
            <person name="Saunders C.W."/>
            <person name="Shea T."/>
            <person name="Summerbell R.C."/>
            <person name="Xu J."/>
            <person name="Young S."/>
            <person name="Zeng Q."/>
            <person name="Birren B.W."/>
            <person name="Cuomo C.A."/>
            <person name="White T.C."/>
        </authorList>
    </citation>
    <scope>NUCLEOTIDE SEQUENCE [LARGE SCALE GENOMIC DNA]</scope>
    <source>
        <strain evidence="3">ATCC MYA-4607 / CBS 118892</strain>
    </source>
</reference>
<keyword evidence="1" id="KW-1133">Transmembrane helix</keyword>
<keyword evidence="3" id="KW-1185">Reference proteome</keyword>
<gene>
    <name evidence="2" type="ORF">TERG_12588</name>
</gene>
<feature type="transmembrane region" description="Helical" evidence="1">
    <location>
        <begin position="67"/>
        <end position="92"/>
    </location>
</feature>
<dbReference type="GeneID" id="71777744"/>
<name>A0A080WXS6_TRIRC</name>
<evidence type="ECO:0000313" key="2">
    <source>
        <dbReference type="EMBL" id="KFL62813.1"/>
    </source>
</evidence>
<accession>A0A080WXS6</accession>